<evidence type="ECO:0000313" key="1">
    <source>
        <dbReference type="EMBL" id="CAF1530716.1"/>
    </source>
</evidence>
<organism evidence="1 2">
    <name type="scientific">Rotaria sordida</name>
    <dbReference type="NCBI Taxonomy" id="392033"/>
    <lineage>
        <taxon>Eukaryota</taxon>
        <taxon>Metazoa</taxon>
        <taxon>Spiralia</taxon>
        <taxon>Gnathifera</taxon>
        <taxon>Rotifera</taxon>
        <taxon>Eurotatoria</taxon>
        <taxon>Bdelloidea</taxon>
        <taxon>Philodinida</taxon>
        <taxon>Philodinidae</taxon>
        <taxon>Rotaria</taxon>
    </lineage>
</organism>
<gene>
    <name evidence="1" type="ORF">SEV965_LOCUS37514</name>
</gene>
<dbReference type="EMBL" id="CAJNOU010007832">
    <property type="protein sequence ID" value="CAF1530716.1"/>
    <property type="molecule type" value="Genomic_DNA"/>
</dbReference>
<protein>
    <submittedName>
        <fullName evidence="1">Uncharacterized protein</fullName>
    </submittedName>
</protein>
<dbReference type="Proteomes" id="UP000663889">
    <property type="component" value="Unassembled WGS sequence"/>
</dbReference>
<name>A0A815VB67_9BILA</name>
<proteinExistence type="predicted"/>
<evidence type="ECO:0000313" key="2">
    <source>
        <dbReference type="Proteomes" id="UP000663889"/>
    </source>
</evidence>
<dbReference type="AlphaFoldDB" id="A0A815VB67"/>
<accession>A0A815VB67</accession>
<reference evidence="1" key="1">
    <citation type="submission" date="2021-02" db="EMBL/GenBank/DDBJ databases">
        <authorList>
            <person name="Nowell W R."/>
        </authorList>
    </citation>
    <scope>NUCLEOTIDE SEQUENCE</scope>
</reference>
<comment type="caution">
    <text evidence="1">The sequence shown here is derived from an EMBL/GenBank/DDBJ whole genome shotgun (WGS) entry which is preliminary data.</text>
</comment>
<sequence>MTSNFTTKIIDKKYMALFLLTTSSGSSFFKRFYTVALISFILICLFSFCSSSFASPVIDVDSLSDDMDEFDNSQDMKYYIALHPPSPSNPFINAADQEALASKARLFRILLKSLLIQPDYRHQQYNGKRYAALSFHAMRG</sequence>